<comment type="caution">
    <text evidence="1">The sequence shown here is derived from an EMBL/GenBank/DDBJ whole genome shotgun (WGS) entry which is preliminary data.</text>
</comment>
<protein>
    <submittedName>
        <fullName evidence="1">Uncharacterized protein</fullName>
    </submittedName>
</protein>
<accession>A0ACC2RN50</accession>
<dbReference type="EMBL" id="QTSX02007109">
    <property type="protein sequence ID" value="KAJ9051538.1"/>
    <property type="molecule type" value="Genomic_DNA"/>
</dbReference>
<gene>
    <name evidence="1" type="ORF">DSO57_1003887</name>
</gene>
<sequence length="185" mass="20652">MPAPIFEEMPELTPPNLDGNNSAPLQAPVKPPSAPTCTPWPLARLALMGLNAYFPQLSPVSSLWSPLQAAISVLHWVASWWFVSPGWEPNLFSLAPLSHIEGLQLKSFALSAPSVWTDELEMYTHLKPAKRARKEDTELPAQLLAPRMAKPAKAAGKEETQEGSLKNKINKFSKYLPFFLRKRRQ</sequence>
<organism evidence="1 2">
    <name type="scientific">Entomophthora muscae</name>
    <dbReference type="NCBI Taxonomy" id="34485"/>
    <lineage>
        <taxon>Eukaryota</taxon>
        <taxon>Fungi</taxon>
        <taxon>Fungi incertae sedis</taxon>
        <taxon>Zoopagomycota</taxon>
        <taxon>Entomophthoromycotina</taxon>
        <taxon>Entomophthoromycetes</taxon>
        <taxon>Entomophthorales</taxon>
        <taxon>Entomophthoraceae</taxon>
        <taxon>Entomophthora</taxon>
    </lineage>
</organism>
<keyword evidence="2" id="KW-1185">Reference proteome</keyword>
<reference evidence="1" key="1">
    <citation type="submission" date="2022-04" db="EMBL/GenBank/DDBJ databases">
        <title>Genome of the entomopathogenic fungus Entomophthora muscae.</title>
        <authorList>
            <person name="Elya C."/>
            <person name="Lovett B.R."/>
            <person name="Lee E."/>
            <person name="Macias A.M."/>
            <person name="Hajek A.E."/>
            <person name="De Bivort B.L."/>
            <person name="Kasson M.T."/>
            <person name="De Fine Licht H.H."/>
            <person name="Stajich J.E."/>
        </authorList>
    </citation>
    <scope>NUCLEOTIDE SEQUENCE</scope>
    <source>
        <strain evidence="1">Berkeley</strain>
    </source>
</reference>
<name>A0ACC2RN50_9FUNG</name>
<evidence type="ECO:0000313" key="2">
    <source>
        <dbReference type="Proteomes" id="UP001165960"/>
    </source>
</evidence>
<proteinExistence type="predicted"/>
<dbReference type="Proteomes" id="UP001165960">
    <property type="component" value="Unassembled WGS sequence"/>
</dbReference>
<evidence type="ECO:0000313" key="1">
    <source>
        <dbReference type="EMBL" id="KAJ9051538.1"/>
    </source>
</evidence>